<gene>
    <name evidence="1" type="ORF">ACFQE9_13135</name>
</gene>
<sequence length="139" mass="14719">MVHLTRDLLAVLLEHAAEAEPTSTNVLLSATPAEELIGETDDVDPGTPVLTHFTLPDVGSSVNSVFGMDLSTPSERGRARFLSHPAGGLRIDETDDLSAVVIVAVPPWEADCVAAFDRAGRKLPLTIVDAVPPEESIPE</sequence>
<evidence type="ECO:0008006" key="3">
    <source>
        <dbReference type="Google" id="ProtNLM"/>
    </source>
</evidence>
<dbReference type="EMBL" id="JBHSXL010000009">
    <property type="protein sequence ID" value="MFC6893542.1"/>
    <property type="molecule type" value="Genomic_DNA"/>
</dbReference>
<evidence type="ECO:0000313" key="2">
    <source>
        <dbReference type="Proteomes" id="UP001596296"/>
    </source>
</evidence>
<dbReference type="RefSeq" id="WP_379745456.1">
    <property type="nucleotide sequence ID" value="NZ_JBHSVN010000001.1"/>
</dbReference>
<evidence type="ECO:0000313" key="1">
    <source>
        <dbReference type="EMBL" id="MFC6893542.1"/>
    </source>
</evidence>
<dbReference type="InterPro" id="IPR058877">
    <property type="entry name" value="JAB/MPN_dom-containing"/>
</dbReference>
<proteinExistence type="predicted"/>
<reference evidence="1 2" key="1">
    <citation type="journal article" date="2019" name="Int. J. Syst. Evol. Microbiol.">
        <title>The Global Catalogue of Microorganisms (GCM) 10K type strain sequencing project: providing services to taxonomists for standard genome sequencing and annotation.</title>
        <authorList>
            <consortium name="The Broad Institute Genomics Platform"/>
            <consortium name="The Broad Institute Genome Sequencing Center for Infectious Disease"/>
            <person name="Wu L."/>
            <person name="Ma J."/>
        </authorList>
    </citation>
    <scope>NUCLEOTIDE SEQUENCE [LARGE SCALE GENOMIC DNA]</scope>
    <source>
        <strain evidence="1 2">SKJ47</strain>
    </source>
</reference>
<name>A0ABD5UZF2_9EURY</name>
<dbReference type="Pfam" id="PF26422">
    <property type="entry name" value="Halo_JAB_MPN"/>
    <property type="match status" value="1"/>
</dbReference>
<protein>
    <recommendedName>
        <fullName evidence="3">Proteasome lid subunit RPN8/RPN11</fullName>
    </recommendedName>
</protein>
<comment type="caution">
    <text evidence="1">The sequence shown here is derived from an EMBL/GenBank/DDBJ whole genome shotgun (WGS) entry which is preliminary data.</text>
</comment>
<accession>A0ABD5UZF2</accession>
<dbReference type="AlphaFoldDB" id="A0ABD5UZF2"/>
<dbReference type="Proteomes" id="UP001596296">
    <property type="component" value="Unassembled WGS sequence"/>
</dbReference>
<keyword evidence="2" id="KW-1185">Reference proteome</keyword>
<organism evidence="1 2">
    <name type="scientific">Halopenitus salinus</name>
    <dbReference type="NCBI Taxonomy" id="1198295"/>
    <lineage>
        <taxon>Archaea</taxon>
        <taxon>Methanobacteriati</taxon>
        <taxon>Methanobacteriota</taxon>
        <taxon>Stenosarchaea group</taxon>
        <taxon>Halobacteria</taxon>
        <taxon>Halobacteriales</taxon>
        <taxon>Haloferacaceae</taxon>
        <taxon>Halopenitus</taxon>
    </lineage>
</organism>